<dbReference type="GO" id="GO:0003906">
    <property type="term" value="F:DNA-(apurinic or apyrimidinic site) endonuclease activity"/>
    <property type="evidence" value="ECO:0007669"/>
    <property type="project" value="TreeGrafter"/>
</dbReference>
<evidence type="ECO:0000313" key="4">
    <source>
        <dbReference type="Proteomes" id="UP000092605"/>
    </source>
</evidence>
<dbReference type="Proteomes" id="UP000092605">
    <property type="component" value="Unassembled WGS sequence"/>
</dbReference>
<evidence type="ECO:0000313" key="2">
    <source>
        <dbReference type="EMBL" id="KXZ39282.1"/>
    </source>
</evidence>
<dbReference type="STRING" id="1121328.JWYL7_0357"/>
<dbReference type="OrthoDB" id="9801960at2"/>
<evidence type="ECO:0000313" key="5">
    <source>
        <dbReference type="Proteomes" id="UP000323392"/>
    </source>
</evidence>
<proteinExistence type="predicted"/>
<dbReference type="GO" id="GO:0008270">
    <property type="term" value="F:zinc ion binding"/>
    <property type="evidence" value="ECO:0007669"/>
    <property type="project" value="InterPro"/>
</dbReference>
<dbReference type="PATRIC" id="fig|1121328.3.peg.356"/>
<dbReference type="InterPro" id="IPR001719">
    <property type="entry name" value="AP_endonuc_2"/>
</dbReference>
<dbReference type="PANTHER" id="PTHR21445:SF0">
    <property type="entry name" value="APURINIC-APYRIMIDINIC ENDONUCLEASE"/>
    <property type="match status" value="1"/>
</dbReference>
<keyword evidence="3" id="KW-0540">Nuclease</keyword>
<dbReference type="AlphaFoldDB" id="A0A150FNT3"/>
<organism evidence="2 4">
    <name type="scientific">Alkalithermobacter thermoalcaliphilus JW-YL-7 = DSM 7308</name>
    <dbReference type="NCBI Taxonomy" id="1121328"/>
    <lineage>
        <taxon>Bacteria</taxon>
        <taxon>Bacillati</taxon>
        <taxon>Bacillota</taxon>
        <taxon>Clostridia</taxon>
        <taxon>Peptostreptococcales</taxon>
        <taxon>Tepidibacteraceae</taxon>
        <taxon>Alkalithermobacter</taxon>
    </lineage>
</organism>
<reference evidence="2 4" key="1">
    <citation type="submission" date="2016-02" db="EMBL/GenBank/DDBJ databases">
        <title>Draft genome sequence for Clostridium paradoxum JW-YL-7.</title>
        <authorList>
            <person name="Utturkar S.M."/>
            <person name="Lancaster A."/>
            <person name="Poole F.L."/>
            <person name="Adams M.W."/>
            <person name="Brown S.D."/>
        </authorList>
    </citation>
    <scope>NUCLEOTIDE SEQUENCE [LARGE SCALE GENOMIC DNA]</scope>
    <source>
        <strain evidence="2 4">JW-YL-7</strain>
    </source>
</reference>
<dbReference type="EMBL" id="LSFY01000001">
    <property type="protein sequence ID" value="KXZ39282.1"/>
    <property type="molecule type" value="Genomic_DNA"/>
</dbReference>
<dbReference type="Proteomes" id="UP000323392">
    <property type="component" value="Unassembled WGS sequence"/>
</dbReference>
<dbReference type="GO" id="GO:0006284">
    <property type="term" value="P:base-excision repair"/>
    <property type="evidence" value="ECO:0007669"/>
    <property type="project" value="TreeGrafter"/>
</dbReference>
<evidence type="ECO:0000313" key="3">
    <source>
        <dbReference type="EMBL" id="SHK84758.1"/>
    </source>
</evidence>
<dbReference type="InterPro" id="IPR036237">
    <property type="entry name" value="Xyl_isomerase-like_sf"/>
</dbReference>
<reference evidence="3 5" key="2">
    <citation type="submission" date="2016-11" db="EMBL/GenBank/DDBJ databases">
        <authorList>
            <person name="Varghese N."/>
            <person name="Submissions S."/>
        </authorList>
    </citation>
    <scope>NUCLEOTIDE SEQUENCE [LARGE SCALE GENOMIC DNA]</scope>
    <source>
        <strain evidence="3 5">DSM 7308</strain>
    </source>
</reference>
<keyword evidence="3" id="KW-0378">Hydrolase</keyword>
<dbReference type="GO" id="GO:0003677">
    <property type="term" value="F:DNA binding"/>
    <property type="evidence" value="ECO:0007669"/>
    <property type="project" value="InterPro"/>
</dbReference>
<evidence type="ECO:0000259" key="1">
    <source>
        <dbReference type="Pfam" id="PF01261"/>
    </source>
</evidence>
<keyword evidence="3" id="KW-0255">Endonuclease</keyword>
<dbReference type="Gene3D" id="3.20.20.150">
    <property type="entry name" value="Divalent-metal-dependent TIM barrel enzymes"/>
    <property type="match status" value="1"/>
</dbReference>
<keyword evidence="5" id="KW-1185">Reference proteome</keyword>
<gene>
    <name evidence="2" type="ORF">JWYL7_0357</name>
    <name evidence="3" type="ORF">SAMN05661008_00999</name>
</gene>
<dbReference type="EMBL" id="FRBG01000006">
    <property type="protein sequence ID" value="SHK84758.1"/>
    <property type="molecule type" value="Genomic_DNA"/>
</dbReference>
<sequence length="255" mass="30174">MRIGIPSMPVELCEKIYICKEMNFNHIEIGIDSKEDFNLVYENLHKIKEQNISIGIHLPLEINTCENIQDIQNSWISFIMDLHEWKKVLDVKYYNMHLGYGFKNKVLNNKKKYLNNSIIFFKRLLNLIDNTDIYIENVYSKLGEIISIGNCYEDFKYLFENINDDRFRFCYDTGHDLINPSDYLLLSNYTKLIHVSDNNGKEDLHLGLGKGIFPLEKLSKLFSLESLEYIILEMDKKYFESTKKIINKTLLKKKN</sequence>
<dbReference type="Pfam" id="PF01261">
    <property type="entry name" value="AP_endonuc_2"/>
    <property type="match status" value="1"/>
</dbReference>
<name>A0A150FNT3_CLOPD</name>
<keyword evidence="2" id="KW-0413">Isomerase</keyword>
<dbReference type="PANTHER" id="PTHR21445">
    <property type="entry name" value="ENDONUCLEASE IV ENDODEOXYRIBONUCLEASE IV"/>
    <property type="match status" value="1"/>
</dbReference>
<protein>
    <submittedName>
        <fullName evidence="3">Endonuclease IV</fullName>
    </submittedName>
    <submittedName>
        <fullName evidence="2">Xylose isomerase domain-containing protein TIM barrel</fullName>
    </submittedName>
</protein>
<dbReference type="GO" id="GO:0008081">
    <property type="term" value="F:phosphoric diester hydrolase activity"/>
    <property type="evidence" value="ECO:0007669"/>
    <property type="project" value="TreeGrafter"/>
</dbReference>
<dbReference type="SUPFAM" id="SSF51658">
    <property type="entry name" value="Xylose isomerase-like"/>
    <property type="match status" value="1"/>
</dbReference>
<dbReference type="InterPro" id="IPR013022">
    <property type="entry name" value="Xyl_isomerase-like_TIM-brl"/>
</dbReference>
<dbReference type="GO" id="GO:0016853">
    <property type="term" value="F:isomerase activity"/>
    <property type="evidence" value="ECO:0007669"/>
    <property type="project" value="UniProtKB-KW"/>
</dbReference>
<feature type="domain" description="Xylose isomerase-like TIM barrel" evidence="1">
    <location>
        <begin position="18"/>
        <end position="235"/>
    </location>
</feature>
<comment type="caution">
    <text evidence="2">The sequence shown here is derived from an EMBL/GenBank/DDBJ whole genome shotgun (WGS) entry which is preliminary data.</text>
</comment>
<dbReference type="RefSeq" id="WP_072280151.1">
    <property type="nucleotide sequence ID" value="NZ_FRBG01000006.1"/>
</dbReference>
<accession>A0A150FNT3</accession>